<gene>
    <name evidence="1" type="ORF">AVEN_26257_1</name>
</gene>
<sequence>MRKPDEVCSGVERKMDIQPVWTSTAPFGLPGHKCGYLTALIILQLTNSQCEQDSKEILRVPKSFPVESYRREFRVFLTGVMSHGKLRRNPDLGS</sequence>
<proteinExistence type="predicted"/>
<accession>A0A4Y2AM93</accession>
<reference evidence="1 2" key="1">
    <citation type="journal article" date="2019" name="Sci. Rep.">
        <title>Orb-weaving spider Araneus ventricosus genome elucidates the spidroin gene catalogue.</title>
        <authorList>
            <person name="Kono N."/>
            <person name="Nakamura H."/>
            <person name="Ohtoshi R."/>
            <person name="Moran D.A.P."/>
            <person name="Shinohara A."/>
            <person name="Yoshida Y."/>
            <person name="Fujiwara M."/>
            <person name="Mori M."/>
            <person name="Tomita M."/>
            <person name="Arakawa K."/>
        </authorList>
    </citation>
    <scope>NUCLEOTIDE SEQUENCE [LARGE SCALE GENOMIC DNA]</scope>
</reference>
<protein>
    <submittedName>
        <fullName evidence="1">Uncharacterized protein</fullName>
    </submittedName>
</protein>
<dbReference type="EMBL" id="BGPR01000023">
    <property type="protein sequence ID" value="GBL80830.1"/>
    <property type="molecule type" value="Genomic_DNA"/>
</dbReference>
<evidence type="ECO:0000313" key="1">
    <source>
        <dbReference type="EMBL" id="GBL80830.1"/>
    </source>
</evidence>
<name>A0A4Y2AM93_ARAVE</name>
<evidence type="ECO:0000313" key="2">
    <source>
        <dbReference type="Proteomes" id="UP000499080"/>
    </source>
</evidence>
<dbReference type="AlphaFoldDB" id="A0A4Y2AM93"/>
<dbReference type="Proteomes" id="UP000499080">
    <property type="component" value="Unassembled WGS sequence"/>
</dbReference>
<comment type="caution">
    <text evidence="1">The sequence shown here is derived from an EMBL/GenBank/DDBJ whole genome shotgun (WGS) entry which is preliminary data.</text>
</comment>
<keyword evidence="2" id="KW-1185">Reference proteome</keyword>
<organism evidence="1 2">
    <name type="scientific">Araneus ventricosus</name>
    <name type="common">Orbweaver spider</name>
    <name type="synonym">Epeira ventricosa</name>
    <dbReference type="NCBI Taxonomy" id="182803"/>
    <lineage>
        <taxon>Eukaryota</taxon>
        <taxon>Metazoa</taxon>
        <taxon>Ecdysozoa</taxon>
        <taxon>Arthropoda</taxon>
        <taxon>Chelicerata</taxon>
        <taxon>Arachnida</taxon>
        <taxon>Araneae</taxon>
        <taxon>Araneomorphae</taxon>
        <taxon>Entelegynae</taxon>
        <taxon>Araneoidea</taxon>
        <taxon>Araneidae</taxon>
        <taxon>Araneus</taxon>
    </lineage>
</organism>